<evidence type="ECO:0000313" key="9">
    <source>
        <dbReference type="EMBL" id="RCI05031.1"/>
    </source>
</evidence>
<dbReference type="PRINTS" id="PR00503">
    <property type="entry name" value="BROMODOMAIN"/>
</dbReference>
<proteinExistence type="predicted"/>
<dbReference type="GO" id="GO:0035267">
    <property type="term" value="C:NuA4 histone acetyltransferase complex"/>
    <property type="evidence" value="ECO:0007669"/>
    <property type="project" value="TreeGrafter"/>
</dbReference>
<evidence type="ECO:0000256" key="4">
    <source>
        <dbReference type="PROSITE-ProRule" id="PRU00035"/>
    </source>
</evidence>
<feature type="domain" description="Bromo" evidence="6">
    <location>
        <begin position="529"/>
        <end position="599"/>
    </location>
</feature>
<comment type="caution">
    <text evidence="9">The sequence shown here is derived from an EMBL/GenBank/DDBJ whole genome shotgun (WGS) entry which is preliminary data.</text>
</comment>
<dbReference type="Pfam" id="PF00439">
    <property type="entry name" value="Bromodomain"/>
    <property type="match status" value="1"/>
</dbReference>
<dbReference type="InterPro" id="IPR020422">
    <property type="entry name" value="TYR_PHOSPHATASE_DUAL_dom"/>
</dbReference>
<dbReference type="STRING" id="4846.A0A367KS66"/>
<dbReference type="InterPro" id="IPR000340">
    <property type="entry name" value="Dual-sp_phosphatase_cat-dom"/>
</dbReference>
<evidence type="ECO:0000259" key="6">
    <source>
        <dbReference type="PROSITE" id="PS50014"/>
    </source>
</evidence>
<keyword evidence="1" id="KW-0378">Hydrolase</keyword>
<dbReference type="Gene3D" id="1.20.920.10">
    <property type="entry name" value="Bromodomain-like"/>
    <property type="match status" value="1"/>
</dbReference>
<feature type="region of interest" description="Disordered" evidence="5">
    <location>
        <begin position="425"/>
        <end position="472"/>
    </location>
</feature>
<dbReference type="SMART" id="SM00297">
    <property type="entry name" value="BROMO"/>
    <property type="match status" value="1"/>
</dbReference>
<evidence type="ECO:0000259" key="7">
    <source>
        <dbReference type="PROSITE" id="PS50054"/>
    </source>
</evidence>
<dbReference type="Pfam" id="PF00782">
    <property type="entry name" value="DSPc"/>
    <property type="match status" value="1"/>
</dbReference>
<evidence type="ECO:0000256" key="3">
    <source>
        <dbReference type="ARBA" id="ARBA00023117"/>
    </source>
</evidence>
<dbReference type="PROSITE" id="PS50014">
    <property type="entry name" value="BROMODOMAIN_2"/>
    <property type="match status" value="1"/>
</dbReference>
<dbReference type="PANTHER" id="PTHR15398:SF4">
    <property type="entry name" value="BROMODOMAIN-CONTAINING PROTEIN 8 ISOFORM X1"/>
    <property type="match status" value="1"/>
</dbReference>
<feature type="domain" description="Tyrosine specific protein phosphatases" evidence="8">
    <location>
        <begin position="88"/>
        <end position="146"/>
    </location>
</feature>
<dbReference type="PROSITE" id="PS50056">
    <property type="entry name" value="TYR_PHOSPHATASE_2"/>
    <property type="match status" value="1"/>
</dbReference>
<dbReference type="InterPro" id="IPR036427">
    <property type="entry name" value="Bromodomain-like_sf"/>
</dbReference>
<dbReference type="PROSITE" id="PS00383">
    <property type="entry name" value="TYR_PHOSPHATASE_1"/>
    <property type="match status" value="1"/>
</dbReference>
<keyword evidence="3 4" id="KW-0103">Bromodomain</keyword>
<feature type="domain" description="Tyrosine-protein phosphatase" evidence="7">
    <location>
        <begin position="25"/>
        <end position="167"/>
    </location>
</feature>
<organism evidence="9 10">
    <name type="scientific">Rhizopus stolonifer</name>
    <name type="common">Rhizopus nigricans</name>
    <dbReference type="NCBI Taxonomy" id="4846"/>
    <lineage>
        <taxon>Eukaryota</taxon>
        <taxon>Fungi</taxon>
        <taxon>Fungi incertae sedis</taxon>
        <taxon>Mucoromycota</taxon>
        <taxon>Mucoromycotina</taxon>
        <taxon>Mucoromycetes</taxon>
        <taxon>Mucorales</taxon>
        <taxon>Mucorineae</taxon>
        <taxon>Rhizopodaceae</taxon>
        <taxon>Rhizopus</taxon>
    </lineage>
</organism>
<evidence type="ECO:0000313" key="10">
    <source>
        <dbReference type="Proteomes" id="UP000253551"/>
    </source>
</evidence>
<reference evidence="9 10" key="1">
    <citation type="journal article" date="2018" name="G3 (Bethesda)">
        <title>Phylogenetic and Phylogenomic Definition of Rhizopus Species.</title>
        <authorList>
            <person name="Gryganskyi A.P."/>
            <person name="Golan J."/>
            <person name="Dolatabadi S."/>
            <person name="Mondo S."/>
            <person name="Robb S."/>
            <person name="Idnurm A."/>
            <person name="Muszewska A."/>
            <person name="Steczkiewicz K."/>
            <person name="Masonjones S."/>
            <person name="Liao H.L."/>
            <person name="Gajdeczka M.T."/>
            <person name="Anike F."/>
            <person name="Vuek A."/>
            <person name="Anishchenko I.M."/>
            <person name="Voigt K."/>
            <person name="de Hoog G.S."/>
            <person name="Smith M.E."/>
            <person name="Heitman J."/>
            <person name="Vilgalys R."/>
            <person name="Stajich J.E."/>
        </authorList>
    </citation>
    <scope>NUCLEOTIDE SEQUENCE [LARGE SCALE GENOMIC DNA]</scope>
    <source>
        <strain evidence="9 10">LSU 92-RS-03</strain>
    </source>
</reference>
<accession>A0A367KS66</accession>
<dbReference type="OrthoDB" id="1742084at2759"/>
<dbReference type="InterPro" id="IPR029021">
    <property type="entry name" value="Prot-tyrosine_phosphatase-like"/>
</dbReference>
<sequence length="628" mass="73641">MSYSHLYQTLENGADGKPGGILITSVGQQINEYIWLGGYKALETRSFLEKNKIKHILTLGHFQPRYSPEEFNHQIIRITDNPEANIIHYFPRAIEFISNAVAKKEGILVHCLAGVSRSPTIITAYLMFTEKKRYKEALARVKHVRPFVSPNSGFLDQLRLFQEMKYEFDEKNQNYLEYIKLHPIDAGHLGHEGDDEYNEWTILEKLLLSQAVYQHGEHSWLQVSSTLKQHALIQHRQSDFFDHKNCSLQYDLLVENLISEKDTSIVVQLAKDLYTQRIEEIKNALVHGEQEVGALVSEIDLIRKGELDDKIRGEYQTKPRPQEKISEQVENLEIMHEEWTEDVVMGEQEENSSMKEEWAKIMEQDVQENQDMEPMQIEEEKVEEREACGMERMEADVKERSQVKDREDMMRTEVMKEEVIREEMMRNEEMRQEAIRQESIREESTREESTREESTREESTREESTREESTMPSVTLKFDTEIEVISNSNSNNSKPRDIPTITVEPFTKEENQRQKSWQKSVQILWQEISNHKSGPLFLNPIKKARAPLYNKIVKRPLDLKVIKNKVREGVIKSTVEFERDIVLMLTNALMYNKEGTETYLLALEMLQDVKDQIELFKFANSFLKRKMV</sequence>
<evidence type="ECO:0000256" key="5">
    <source>
        <dbReference type="SAM" id="MobiDB-lite"/>
    </source>
</evidence>
<keyword evidence="10" id="KW-1185">Reference proteome</keyword>
<gene>
    <name evidence="9" type="primary">DUSP19</name>
    <name evidence="9" type="ORF">CU098_008658</name>
</gene>
<dbReference type="PANTHER" id="PTHR15398">
    <property type="entry name" value="BROMODOMAIN-CONTAINING PROTEIN 8"/>
    <property type="match status" value="1"/>
</dbReference>
<dbReference type="InterPro" id="IPR000387">
    <property type="entry name" value="Tyr_Pase_dom"/>
</dbReference>
<dbReference type="EMBL" id="PJQM01000501">
    <property type="protein sequence ID" value="RCI05031.1"/>
    <property type="molecule type" value="Genomic_DNA"/>
</dbReference>
<dbReference type="SUPFAM" id="SSF52799">
    <property type="entry name" value="(Phosphotyrosine protein) phosphatases II"/>
    <property type="match status" value="1"/>
</dbReference>
<dbReference type="CDD" id="cd14498">
    <property type="entry name" value="DSP"/>
    <property type="match status" value="1"/>
</dbReference>
<evidence type="ECO:0000256" key="1">
    <source>
        <dbReference type="ARBA" id="ARBA00022801"/>
    </source>
</evidence>
<dbReference type="Gene3D" id="3.90.190.10">
    <property type="entry name" value="Protein tyrosine phosphatase superfamily"/>
    <property type="match status" value="1"/>
</dbReference>
<dbReference type="Proteomes" id="UP000253551">
    <property type="component" value="Unassembled WGS sequence"/>
</dbReference>
<dbReference type="AlphaFoldDB" id="A0A367KS66"/>
<evidence type="ECO:0000259" key="8">
    <source>
        <dbReference type="PROSITE" id="PS50056"/>
    </source>
</evidence>
<dbReference type="GO" id="GO:0004721">
    <property type="term" value="F:phosphoprotein phosphatase activity"/>
    <property type="evidence" value="ECO:0007669"/>
    <property type="project" value="UniProtKB-KW"/>
</dbReference>
<dbReference type="SMART" id="SM00195">
    <property type="entry name" value="DSPc"/>
    <property type="match status" value="1"/>
</dbReference>
<dbReference type="InterPro" id="IPR001487">
    <property type="entry name" value="Bromodomain"/>
</dbReference>
<keyword evidence="2" id="KW-0904">Protein phosphatase</keyword>
<dbReference type="GO" id="GO:0006325">
    <property type="term" value="P:chromatin organization"/>
    <property type="evidence" value="ECO:0007669"/>
    <property type="project" value="UniProtKB-ARBA"/>
</dbReference>
<protein>
    <submittedName>
        <fullName evidence="9">Dual specificity phosphatase 19</fullName>
    </submittedName>
</protein>
<feature type="compositionally biased region" description="Basic and acidic residues" evidence="5">
    <location>
        <begin position="425"/>
        <end position="469"/>
    </location>
</feature>
<dbReference type="PROSITE" id="PS50054">
    <property type="entry name" value="TYR_PHOSPHATASE_DUAL"/>
    <property type="match status" value="1"/>
</dbReference>
<name>A0A367KS66_RHIST</name>
<dbReference type="InterPro" id="IPR016130">
    <property type="entry name" value="Tyr_Pase_AS"/>
</dbReference>
<evidence type="ECO:0000256" key="2">
    <source>
        <dbReference type="ARBA" id="ARBA00022912"/>
    </source>
</evidence>
<dbReference type="SUPFAM" id="SSF47370">
    <property type="entry name" value="Bromodomain"/>
    <property type="match status" value="1"/>
</dbReference>